<proteinExistence type="predicted"/>
<comment type="caution">
    <text evidence="1">The sequence shown here is derived from an EMBL/GenBank/DDBJ whole genome shotgun (WGS) entry which is preliminary data.</text>
</comment>
<evidence type="ECO:0000313" key="2">
    <source>
        <dbReference type="Proteomes" id="UP000828390"/>
    </source>
</evidence>
<protein>
    <submittedName>
        <fullName evidence="1">Uncharacterized protein</fullName>
    </submittedName>
</protein>
<name>A0A9D4NBD5_DREPO</name>
<dbReference type="AlphaFoldDB" id="A0A9D4NBD5"/>
<keyword evidence="2" id="KW-1185">Reference proteome</keyword>
<reference evidence="1" key="1">
    <citation type="journal article" date="2019" name="bioRxiv">
        <title>The Genome of the Zebra Mussel, Dreissena polymorpha: A Resource for Invasive Species Research.</title>
        <authorList>
            <person name="McCartney M.A."/>
            <person name="Auch B."/>
            <person name="Kono T."/>
            <person name="Mallez S."/>
            <person name="Zhang Y."/>
            <person name="Obille A."/>
            <person name="Becker A."/>
            <person name="Abrahante J.E."/>
            <person name="Garbe J."/>
            <person name="Badalamenti J.P."/>
            <person name="Herman A."/>
            <person name="Mangelson H."/>
            <person name="Liachko I."/>
            <person name="Sullivan S."/>
            <person name="Sone E.D."/>
            <person name="Koren S."/>
            <person name="Silverstein K.A.T."/>
            <person name="Beckman K.B."/>
            <person name="Gohl D.M."/>
        </authorList>
    </citation>
    <scope>NUCLEOTIDE SEQUENCE</scope>
    <source>
        <strain evidence="1">Duluth1</strain>
        <tissue evidence="1">Whole animal</tissue>
    </source>
</reference>
<reference evidence="1" key="2">
    <citation type="submission" date="2020-11" db="EMBL/GenBank/DDBJ databases">
        <authorList>
            <person name="McCartney M.A."/>
            <person name="Auch B."/>
            <person name="Kono T."/>
            <person name="Mallez S."/>
            <person name="Becker A."/>
            <person name="Gohl D.M."/>
            <person name="Silverstein K.A.T."/>
            <person name="Koren S."/>
            <person name="Bechman K.B."/>
            <person name="Herman A."/>
            <person name="Abrahante J.E."/>
            <person name="Garbe J."/>
        </authorList>
    </citation>
    <scope>NUCLEOTIDE SEQUENCE</scope>
    <source>
        <strain evidence="1">Duluth1</strain>
        <tissue evidence="1">Whole animal</tissue>
    </source>
</reference>
<accession>A0A9D4NBD5</accession>
<dbReference type="EMBL" id="JAIWYP010000001">
    <property type="protein sequence ID" value="KAH3891280.1"/>
    <property type="molecule type" value="Genomic_DNA"/>
</dbReference>
<sequence>MHRSTSDHIAPTILRSLHGTGQPVDHVVLATPRSTSDYMTPAIRRFLAGDVDQLA</sequence>
<gene>
    <name evidence="1" type="ORF">DPMN_015373</name>
</gene>
<organism evidence="1 2">
    <name type="scientific">Dreissena polymorpha</name>
    <name type="common">Zebra mussel</name>
    <name type="synonym">Mytilus polymorpha</name>
    <dbReference type="NCBI Taxonomy" id="45954"/>
    <lineage>
        <taxon>Eukaryota</taxon>
        <taxon>Metazoa</taxon>
        <taxon>Spiralia</taxon>
        <taxon>Lophotrochozoa</taxon>
        <taxon>Mollusca</taxon>
        <taxon>Bivalvia</taxon>
        <taxon>Autobranchia</taxon>
        <taxon>Heteroconchia</taxon>
        <taxon>Euheterodonta</taxon>
        <taxon>Imparidentia</taxon>
        <taxon>Neoheterodontei</taxon>
        <taxon>Myida</taxon>
        <taxon>Dreissenoidea</taxon>
        <taxon>Dreissenidae</taxon>
        <taxon>Dreissena</taxon>
    </lineage>
</organism>
<dbReference type="Proteomes" id="UP000828390">
    <property type="component" value="Unassembled WGS sequence"/>
</dbReference>
<evidence type="ECO:0000313" key="1">
    <source>
        <dbReference type="EMBL" id="KAH3891280.1"/>
    </source>
</evidence>